<keyword evidence="2 4" id="KW-0012">Acyltransferase</keyword>
<evidence type="ECO:0000259" key="3">
    <source>
        <dbReference type="SMART" id="SM00563"/>
    </source>
</evidence>
<name>A0ABV8JJ46_9BACL</name>
<reference evidence="5" key="1">
    <citation type="journal article" date="2019" name="Int. J. Syst. Evol. Microbiol.">
        <title>The Global Catalogue of Microorganisms (GCM) 10K type strain sequencing project: providing services to taxonomists for standard genome sequencing and annotation.</title>
        <authorList>
            <consortium name="The Broad Institute Genomics Platform"/>
            <consortium name="The Broad Institute Genome Sequencing Center for Infectious Disease"/>
            <person name="Wu L."/>
            <person name="Ma J."/>
        </authorList>
    </citation>
    <scope>NUCLEOTIDE SEQUENCE [LARGE SCALE GENOMIC DNA]</scope>
    <source>
        <strain evidence="5">IBRC-M 10813</strain>
    </source>
</reference>
<dbReference type="Pfam" id="PF01553">
    <property type="entry name" value="Acyltransferase"/>
    <property type="match status" value="1"/>
</dbReference>
<dbReference type="GO" id="GO:0016746">
    <property type="term" value="F:acyltransferase activity"/>
    <property type="evidence" value="ECO:0007669"/>
    <property type="project" value="UniProtKB-KW"/>
</dbReference>
<dbReference type="SMART" id="SM00563">
    <property type="entry name" value="PlsC"/>
    <property type="match status" value="1"/>
</dbReference>
<sequence>MKRLIRVVLRFYHHREITGLNRIPKTGPFLLVGNHVSILDPFYIGSVIPRDIRYMAKEESFSHPLLRRFLRGVGAFPVNREKPSIRSIKIALGHLDKGKVIGIFPGGTRREKMAMEEVKQGAAYLSLKTGAPVLPVYIDGTAEALPPGTRWPRPSRVRIRIGELITPEGKGKERQKQLSMKILDTLSKLSHSGSCGERIG</sequence>
<dbReference type="InterPro" id="IPR002123">
    <property type="entry name" value="Plipid/glycerol_acylTrfase"/>
</dbReference>
<gene>
    <name evidence="4" type="ORF">ACFOUO_10600</name>
</gene>
<accession>A0ABV8JJ46</accession>
<dbReference type="PANTHER" id="PTHR10434">
    <property type="entry name" value="1-ACYL-SN-GLYCEROL-3-PHOSPHATE ACYLTRANSFERASE"/>
    <property type="match status" value="1"/>
</dbReference>
<feature type="domain" description="Phospholipid/glycerol acyltransferase" evidence="3">
    <location>
        <begin position="29"/>
        <end position="141"/>
    </location>
</feature>
<protein>
    <submittedName>
        <fullName evidence="4">Lysophospholipid acyltransferase family protein</fullName>
    </submittedName>
</protein>
<evidence type="ECO:0000256" key="2">
    <source>
        <dbReference type="ARBA" id="ARBA00023315"/>
    </source>
</evidence>
<keyword evidence="1" id="KW-0808">Transferase</keyword>
<dbReference type="Proteomes" id="UP001595843">
    <property type="component" value="Unassembled WGS sequence"/>
</dbReference>
<dbReference type="EMBL" id="JBHSAP010000015">
    <property type="protein sequence ID" value="MFC4077246.1"/>
    <property type="molecule type" value="Genomic_DNA"/>
</dbReference>
<organism evidence="4 5">
    <name type="scientific">Salinithrix halophila</name>
    <dbReference type="NCBI Taxonomy" id="1485204"/>
    <lineage>
        <taxon>Bacteria</taxon>
        <taxon>Bacillati</taxon>
        <taxon>Bacillota</taxon>
        <taxon>Bacilli</taxon>
        <taxon>Bacillales</taxon>
        <taxon>Thermoactinomycetaceae</taxon>
        <taxon>Salinithrix</taxon>
    </lineage>
</organism>
<dbReference type="PANTHER" id="PTHR10434:SF11">
    <property type="entry name" value="1-ACYL-SN-GLYCEROL-3-PHOSPHATE ACYLTRANSFERASE"/>
    <property type="match status" value="1"/>
</dbReference>
<keyword evidence="5" id="KW-1185">Reference proteome</keyword>
<evidence type="ECO:0000313" key="4">
    <source>
        <dbReference type="EMBL" id="MFC4077246.1"/>
    </source>
</evidence>
<proteinExistence type="predicted"/>
<evidence type="ECO:0000256" key="1">
    <source>
        <dbReference type="ARBA" id="ARBA00022679"/>
    </source>
</evidence>
<dbReference type="CDD" id="cd07989">
    <property type="entry name" value="LPLAT_AGPAT-like"/>
    <property type="match status" value="1"/>
</dbReference>
<comment type="caution">
    <text evidence="4">The sequence shown here is derived from an EMBL/GenBank/DDBJ whole genome shotgun (WGS) entry which is preliminary data.</text>
</comment>
<dbReference type="SUPFAM" id="SSF69593">
    <property type="entry name" value="Glycerol-3-phosphate (1)-acyltransferase"/>
    <property type="match status" value="1"/>
</dbReference>
<evidence type="ECO:0000313" key="5">
    <source>
        <dbReference type="Proteomes" id="UP001595843"/>
    </source>
</evidence>